<evidence type="ECO:0000313" key="5">
    <source>
        <dbReference type="EMBL" id="SOC79191.1"/>
    </source>
</evidence>
<feature type="signal peptide" evidence="3">
    <location>
        <begin position="1"/>
        <end position="18"/>
    </location>
</feature>
<evidence type="ECO:0000313" key="6">
    <source>
        <dbReference type="Proteomes" id="UP000219193"/>
    </source>
</evidence>
<dbReference type="Gene3D" id="2.30.30.40">
    <property type="entry name" value="SH3 Domains"/>
    <property type="match status" value="1"/>
</dbReference>
<dbReference type="PROSITE" id="PS50293">
    <property type="entry name" value="TPR_REGION"/>
    <property type="match status" value="1"/>
</dbReference>
<dbReference type="InterPro" id="IPR011990">
    <property type="entry name" value="TPR-like_helical_dom_sf"/>
</dbReference>
<gene>
    <name evidence="5" type="ORF">SAMN06296241_0711</name>
</gene>
<feature type="domain" description="SH3b" evidence="4">
    <location>
        <begin position="187"/>
        <end position="249"/>
    </location>
</feature>
<dbReference type="InterPro" id="IPR003646">
    <property type="entry name" value="SH3-like_bac-type"/>
</dbReference>
<name>A0A285X1F2_9FLAO</name>
<feature type="repeat" description="TPR" evidence="1">
    <location>
        <begin position="54"/>
        <end position="87"/>
    </location>
</feature>
<keyword evidence="1" id="KW-0802">TPR repeat</keyword>
<dbReference type="RefSeq" id="WP_097054949.1">
    <property type="nucleotide sequence ID" value="NZ_OCMF01000001.1"/>
</dbReference>
<organism evidence="5 6">
    <name type="scientific">Salinimicrobium sediminis</name>
    <dbReference type="NCBI Taxonomy" id="1343891"/>
    <lineage>
        <taxon>Bacteria</taxon>
        <taxon>Pseudomonadati</taxon>
        <taxon>Bacteroidota</taxon>
        <taxon>Flavobacteriia</taxon>
        <taxon>Flavobacteriales</taxon>
        <taxon>Flavobacteriaceae</taxon>
        <taxon>Salinimicrobium</taxon>
    </lineage>
</organism>
<evidence type="ECO:0000256" key="2">
    <source>
        <dbReference type="SAM" id="Phobius"/>
    </source>
</evidence>
<evidence type="ECO:0000259" key="4">
    <source>
        <dbReference type="SMART" id="SM00287"/>
    </source>
</evidence>
<dbReference type="OrthoDB" id="9776208at2"/>
<dbReference type="SUPFAM" id="SSF48452">
    <property type="entry name" value="TPR-like"/>
    <property type="match status" value="1"/>
</dbReference>
<keyword evidence="6" id="KW-1185">Reference proteome</keyword>
<protein>
    <submittedName>
        <fullName evidence="5">Tetratricopeptide repeat-containing protein</fullName>
    </submittedName>
</protein>
<dbReference type="AlphaFoldDB" id="A0A285X1F2"/>
<dbReference type="SMART" id="SM00287">
    <property type="entry name" value="SH3b"/>
    <property type="match status" value="1"/>
</dbReference>
<dbReference type="PROSITE" id="PS50005">
    <property type="entry name" value="TPR"/>
    <property type="match status" value="1"/>
</dbReference>
<keyword evidence="3" id="KW-0732">Signal</keyword>
<keyword evidence="2" id="KW-1133">Transmembrane helix</keyword>
<accession>A0A285X1F2</accession>
<proteinExistence type="predicted"/>
<dbReference type="EMBL" id="OCMF01000001">
    <property type="protein sequence ID" value="SOC79191.1"/>
    <property type="molecule type" value="Genomic_DNA"/>
</dbReference>
<evidence type="ECO:0000256" key="3">
    <source>
        <dbReference type="SAM" id="SignalP"/>
    </source>
</evidence>
<feature type="transmembrane region" description="Helical" evidence="2">
    <location>
        <begin position="160"/>
        <end position="179"/>
    </location>
</feature>
<feature type="chain" id="PRO_5013398170" evidence="3">
    <location>
        <begin position="19"/>
        <end position="249"/>
    </location>
</feature>
<dbReference type="Proteomes" id="UP000219193">
    <property type="component" value="Unassembled WGS sequence"/>
</dbReference>
<sequence length="249" mass="28328">MKKLIFLFAILFSLSGIAQNSQLFEDANNAYAEGNYEEAVAKYEQILENGETSAELHYNLGNSYYKLSRIAPSIYHFEKALQLDPGNEDARNNLTFARTMAIDALGTEESEGFWGIFDRSTSAFSAGGWAWVAIICMMVFIVFFLVYYFSRRSMIKRMTFIGSMFFLVLAISSVIIGFLKQDLQQESNFAIIFSEEVEVKSEPSVRAGEAFLLHEGAKVKITENFQEWVEIELPNGSQGWMQENDLKRL</sequence>
<dbReference type="Gene3D" id="1.25.40.10">
    <property type="entry name" value="Tetratricopeptide repeat domain"/>
    <property type="match status" value="1"/>
</dbReference>
<dbReference type="InterPro" id="IPR019734">
    <property type="entry name" value="TPR_rpt"/>
</dbReference>
<keyword evidence="2" id="KW-0812">Transmembrane</keyword>
<dbReference type="Pfam" id="PF00515">
    <property type="entry name" value="TPR_1"/>
    <property type="match status" value="1"/>
</dbReference>
<reference evidence="6" key="1">
    <citation type="submission" date="2017-09" db="EMBL/GenBank/DDBJ databases">
        <authorList>
            <person name="Varghese N."/>
            <person name="Submissions S."/>
        </authorList>
    </citation>
    <scope>NUCLEOTIDE SEQUENCE [LARGE SCALE GENOMIC DNA]</scope>
    <source>
        <strain evidence="6">CGMCC 1.12641</strain>
    </source>
</reference>
<evidence type="ECO:0000256" key="1">
    <source>
        <dbReference type="PROSITE-ProRule" id="PRU00339"/>
    </source>
</evidence>
<feature type="transmembrane region" description="Helical" evidence="2">
    <location>
        <begin position="128"/>
        <end position="148"/>
    </location>
</feature>
<dbReference type="SMART" id="SM00028">
    <property type="entry name" value="TPR"/>
    <property type="match status" value="2"/>
</dbReference>
<keyword evidence="2" id="KW-0472">Membrane</keyword>